<evidence type="ECO:0000313" key="2">
    <source>
        <dbReference type="Ensembl" id="ENSCSAVP00000008419.1"/>
    </source>
</evidence>
<organism evidence="2 3">
    <name type="scientific">Ciona savignyi</name>
    <name type="common">Pacific transparent sea squirt</name>
    <dbReference type="NCBI Taxonomy" id="51511"/>
    <lineage>
        <taxon>Eukaryota</taxon>
        <taxon>Metazoa</taxon>
        <taxon>Chordata</taxon>
        <taxon>Tunicata</taxon>
        <taxon>Ascidiacea</taxon>
        <taxon>Phlebobranchia</taxon>
        <taxon>Cionidae</taxon>
        <taxon>Ciona</taxon>
    </lineage>
</organism>
<feature type="compositionally biased region" description="Polar residues" evidence="1">
    <location>
        <begin position="86"/>
        <end position="108"/>
    </location>
</feature>
<evidence type="ECO:0000313" key="3">
    <source>
        <dbReference type="Proteomes" id="UP000007875"/>
    </source>
</evidence>
<reference evidence="3" key="1">
    <citation type="submission" date="2003-08" db="EMBL/GenBank/DDBJ databases">
        <authorList>
            <person name="Birren B."/>
            <person name="Nusbaum C."/>
            <person name="Abebe A."/>
            <person name="Abouelleil A."/>
            <person name="Adekoya E."/>
            <person name="Ait-zahra M."/>
            <person name="Allen N."/>
            <person name="Allen T."/>
            <person name="An P."/>
            <person name="Anderson M."/>
            <person name="Anderson S."/>
            <person name="Arachchi H."/>
            <person name="Armbruster J."/>
            <person name="Bachantsang P."/>
            <person name="Baldwin J."/>
            <person name="Barry A."/>
            <person name="Bayul T."/>
            <person name="Blitshsteyn B."/>
            <person name="Bloom T."/>
            <person name="Blye J."/>
            <person name="Boguslavskiy L."/>
            <person name="Borowsky M."/>
            <person name="Boukhgalter B."/>
            <person name="Brunache A."/>
            <person name="Butler J."/>
            <person name="Calixte N."/>
            <person name="Calvo S."/>
            <person name="Camarata J."/>
            <person name="Campo K."/>
            <person name="Chang J."/>
            <person name="Cheshatsang Y."/>
            <person name="Citroen M."/>
            <person name="Collymore A."/>
            <person name="Considine T."/>
            <person name="Cook A."/>
            <person name="Cooke P."/>
            <person name="Corum B."/>
            <person name="Cuomo C."/>
            <person name="David R."/>
            <person name="Dawoe T."/>
            <person name="Degray S."/>
            <person name="Dodge S."/>
            <person name="Dooley K."/>
            <person name="Dorje P."/>
            <person name="Dorjee K."/>
            <person name="Dorris L."/>
            <person name="Duffey N."/>
            <person name="Dupes A."/>
            <person name="Elkins T."/>
            <person name="Engels R."/>
            <person name="Erickson J."/>
            <person name="Farina A."/>
            <person name="Faro S."/>
            <person name="Ferreira P."/>
            <person name="Fischer H."/>
            <person name="Fitzgerald M."/>
            <person name="Foley K."/>
            <person name="Gage D."/>
            <person name="Galagan J."/>
            <person name="Gearin G."/>
            <person name="Gnerre S."/>
            <person name="Gnirke A."/>
            <person name="Goyette A."/>
            <person name="Graham J."/>
            <person name="Grandbois E."/>
            <person name="Gyaltsen K."/>
            <person name="Hafez N."/>
            <person name="Hagopian D."/>
            <person name="Hagos B."/>
            <person name="Hall J."/>
            <person name="Hatcher B."/>
            <person name="Heller A."/>
            <person name="Higgins H."/>
            <person name="Honan T."/>
            <person name="Horn A."/>
            <person name="Houde N."/>
            <person name="Hughes L."/>
            <person name="Hulme W."/>
            <person name="Husby E."/>
            <person name="Iliev I."/>
            <person name="Jaffe D."/>
            <person name="Jones C."/>
            <person name="Kamal M."/>
            <person name="Kamat A."/>
            <person name="Kamvysselis M."/>
            <person name="Karlsson E."/>
            <person name="Kells C."/>
            <person name="Kieu A."/>
            <person name="Kisner P."/>
            <person name="Kodira C."/>
            <person name="Kulbokas E."/>
            <person name="Labutti K."/>
            <person name="Lama D."/>
            <person name="Landers T."/>
            <person name="Leger J."/>
            <person name="Levine S."/>
            <person name="Lewis D."/>
            <person name="Lewis T."/>
            <person name="Lindblad-toh K."/>
            <person name="Liu X."/>
            <person name="Lokyitsang T."/>
            <person name="Lokyitsang Y."/>
            <person name="Lucien O."/>
            <person name="Lui A."/>
            <person name="Ma L.J."/>
            <person name="Mabbitt R."/>
            <person name="Macdonald J."/>
            <person name="Maclean C."/>
            <person name="Major J."/>
            <person name="Manning J."/>
            <person name="Marabella R."/>
            <person name="Maru K."/>
            <person name="Matthews C."/>
            <person name="Mauceli E."/>
            <person name="Mccarthy M."/>
            <person name="Mcdonough S."/>
            <person name="Mcghee T."/>
            <person name="Meldrim J."/>
            <person name="Meneus L."/>
            <person name="Mesirov J."/>
            <person name="Mihalev A."/>
            <person name="Mihova T."/>
            <person name="Mikkelsen T."/>
            <person name="Mlenga V."/>
            <person name="Moru K."/>
            <person name="Mozes J."/>
            <person name="Mulrain L."/>
            <person name="Munson G."/>
            <person name="Naylor J."/>
            <person name="Newes C."/>
            <person name="Nguyen C."/>
            <person name="Nguyen N."/>
            <person name="Nguyen T."/>
            <person name="Nicol R."/>
            <person name="Nielsen C."/>
            <person name="Nizzari M."/>
            <person name="Norbu C."/>
            <person name="Norbu N."/>
            <person name="O'donnell P."/>
            <person name="Okoawo O."/>
            <person name="O'leary S."/>
            <person name="Omotosho B."/>
            <person name="O'neill K."/>
            <person name="Osman S."/>
            <person name="Parker S."/>
            <person name="Perrin D."/>
            <person name="Phunkhang P."/>
            <person name="Piqani B."/>
            <person name="Purcell S."/>
            <person name="Rachupka T."/>
            <person name="Ramasamy U."/>
            <person name="Rameau R."/>
            <person name="Ray V."/>
            <person name="Raymond C."/>
            <person name="Retta R."/>
            <person name="Richardson S."/>
            <person name="Rise C."/>
            <person name="Rodriguez J."/>
            <person name="Rogers J."/>
            <person name="Rogov P."/>
            <person name="Rutman M."/>
            <person name="Schupbach R."/>
            <person name="Seaman C."/>
            <person name="Settipalli S."/>
            <person name="Sharpe T."/>
            <person name="Sheridan J."/>
            <person name="Sherpa N."/>
            <person name="Shi J."/>
            <person name="Smirnov S."/>
            <person name="Smith C."/>
            <person name="Sougnez C."/>
            <person name="Spencer B."/>
            <person name="Stalker J."/>
            <person name="Stange-thomann N."/>
            <person name="Stavropoulos S."/>
            <person name="Stetson K."/>
            <person name="Stone C."/>
            <person name="Stone S."/>
            <person name="Stubbs M."/>
            <person name="Talamas J."/>
            <person name="Tchuinga P."/>
            <person name="Tenzing P."/>
            <person name="Tesfaye S."/>
            <person name="Theodore J."/>
            <person name="Thoulutsang Y."/>
            <person name="Topham K."/>
            <person name="Towey S."/>
            <person name="Tsamla T."/>
            <person name="Tsomo N."/>
            <person name="Vallee D."/>
            <person name="Vassiliev H."/>
            <person name="Venkataraman V."/>
            <person name="Vinson J."/>
            <person name="Vo A."/>
            <person name="Wade C."/>
            <person name="Wang S."/>
            <person name="Wangchuk T."/>
            <person name="Wangdi T."/>
            <person name="Whittaker C."/>
            <person name="Wilkinson J."/>
            <person name="Wu Y."/>
            <person name="Wyman D."/>
            <person name="Yadav S."/>
            <person name="Yang S."/>
            <person name="Yang X."/>
            <person name="Yeager S."/>
            <person name="Yee E."/>
            <person name="Young G."/>
            <person name="Zainoun J."/>
            <person name="Zembeck L."/>
            <person name="Zimmer A."/>
            <person name="Zody M."/>
            <person name="Lander E."/>
        </authorList>
    </citation>
    <scope>NUCLEOTIDE SEQUENCE [LARGE SCALE GENOMIC DNA]</scope>
</reference>
<protein>
    <submittedName>
        <fullName evidence="2">Uncharacterized protein</fullName>
    </submittedName>
</protein>
<reference evidence="2" key="3">
    <citation type="submission" date="2025-09" db="UniProtKB">
        <authorList>
            <consortium name="Ensembl"/>
        </authorList>
    </citation>
    <scope>IDENTIFICATION</scope>
</reference>
<dbReference type="Ensembl" id="ENSCSAVT00000008528.1">
    <property type="protein sequence ID" value="ENSCSAVP00000008419.1"/>
    <property type="gene ID" value="ENSCSAVG00000005001.1"/>
</dbReference>
<sequence>MLRSHDIQDIFVHQRHTSTTTPSQIAIKPTRQSQSLSAATSKRLIRVLPPKLPKLDQAQLVLQESTDDDVTNRVPSVTQHVDEDTSSNQLTTSSFTVSRQSSTKSLPMTSRKPPPAPPQRRSSRLTTTSREEDELRHLVSVTSSPPRSPIAPGVTSPDKPSKQAMSGIAAAVAAMALNRSHNAGKPPLVKPKPESPSSEQTNGESPLQLALAAKRASINQAVDSTSVVKPSA</sequence>
<reference evidence="2" key="2">
    <citation type="submission" date="2025-08" db="UniProtKB">
        <authorList>
            <consortium name="Ensembl"/>
        </authorList>
    </citation>
    <scope>IDENTIFICATION</scope>
</reference>
<evidence type="ECO:0000256" key="1">
    <source>
        <dbReference type="SAM" id="MobiDB-lite"/>
    </source>
</evidence>
<dbReference type="InParanoid" id="H2YSV9"/>
<feature type="compositionally biased region" description="Polar residues" evidence="1">
    <location>
        <begin position="17"/>
        <end position="38"/>
    </location>
</feature>
<keyword evidence="3" id="KW-1185">Reference proteome</keyword>
<accession>H2YSV9</accession>
<dbReference type="HOGENOM" id="CLU_1197201_0_0_1"/>
<proteinExistence type="predicted"/>
<dbReference type="AlphaFoldDB" id="H2YSV9"/>
<feature type="compositionally biased region" description="Polar residues" evidence="1">
    <location>
        <begin position="195"/>
        <end position="205"/>
    </location>
</feature>
<dbReference type="Proteomes" id="UP000007875">
    <property type="component" value="Unassembled WGS sequence"/>
</dbReference>
<feature type="region of interest" description="Disordered" evidence="1">
    <location>
        <begin position="1"/>
        <end position="38"/>
    </location>
</feature>
<feature type="region of interest" description="Disordered" evidence="1">
    <location>
        <begin position="66"/>
        <end position="207"/>
    </location>
</feature>
<name>H2YSV9_CIOSA</name>